<dbReference type="PANTHER" id="PTHR42815:SF2">
    <property type="entry name" value="FAD-BINDING, PUTATIVE (AFU_ORTHOLOGUE AFUA_6G07600)-RELATED"/>
    <property type="match status" value="1"/>
</dbReference>
<dbReference type="STRING" id="375451.RD1_1602"/>
<keyword evidence="3" id="KW-1185">Reference proteome</keyword>
<dbReference type="OrthoDB" id="9790331at2"/>
<dbReference type="HOGENOM" id="CLU_085054_0_0_5"/>
<dbReference type="EMBL" id="CP000362">
    <property type="protein sequence ID" value="ABG31229.1"/>
    <property type="molecule type" value="Genomic_DNA"/>
</dbReference>
<organism evidence="2 3">
    <name type="scientific">Roseobacter denitrificans (strain ATCC 33942 / OCh 114)</name>
    <name type="common">Erythrobacter sp. (strain OCh 114)</name>
    <name type="synonym">Roseobacter denitrificans</name>
    <dbReference type="NCBI Taxonomy" id="375451"/>
    <lineage>
        <taxon>Bacteria</taxon>
        <taxon>Pseudomonadati</taxon>
        <taxon>Pseudomonadota</taxon>
        <taxon>Alphaproteobacteria</taxon>
        <taxon>Rhodobacterales</taxon>
        <taxon>Roseobacteraceae</taxon>
        <taxon>Roseobacter</taxon>
    </lineage>
</organism>
<dbReference type="InterPro" id="IPR024029">
    <property type="entry name" value="Pyridox_Oxase_FMN-dep"/>
</dbReference>
<dbReference type="Pfam" id="PF01243">
    <property type="entry name" value="PNPOx_N"/>
    <property type="match status" value="1"/>
</dbReference>
<accession>Q169W4</accession>
<dbReference type="KEGG" id="rde:RD1_1602"/>
<dbReference type="SUPFAM" id="SSF50475">
    <property type="entry name" value="FMN-binding split barrel"/>
    <property type="match status" value="1"/>
</dbReference>
<evidence type="ECO:0000313" key="3">
    <source>
        <dbReference type="Proteomes" id="UP000007029"/>
    </source>
</evidence>
<dbReference type="AlphaFoldDB" id="Q169W4"/>
<sequence>METTPNRIASVEALESLYGTPGAPALRKVAGRMTPLYRRWVMTSKLCVLSTVGPEGTDGSPRGDDGPVVQELDPGTLLMPDWRGNNRLDSLRNIVQDGRVSLMFMVPGAHNVVRVNGTAWLSDDADLRARFDRQGRQPATVIVVEIAEIYTQCARALMRAGLWSGDDLSAQLPTVGEILSEMTDGAEGGTAYDQAWGARAAETMW</sequence>
<dbReference type="InterPro" id="IPR012349">
    <property type="entry name" value="Split_barrel_FMN-bd"/>
</dbReference>
<dbReference type="eggNOG" id="COG3576">
    <property type="taxonomic scope" value="Bacteria"/>
</dbReference>
<proteinExistence type="predicted"/>
<evidence type="ECO:0000313" key="2">
    <source>
        <dbReference type="EMBL" id="ABG31229.1"/>
    </source>
</evidence>
<dbReference type="PANTHER" id="PTHR42815">
    <property type="entry name" value="FAD-BINDING, PUTATIVE (AFU_ORTHOLOGUE AFUA_6G07600)-RELATED"/>
    <property type="match status" value="1"/>
</dbReference>
<name>Q169W4_ROSDO</name>
<evidence type="ECO:0000259" key="1">
    <source>
        <dbReference type="Pfam" id="PF01243"/>
    </source>
</evidence>
<dbReference type="InterPro" id="IPR011576">
    <property type="entry name" value="Pyridox_Oxase_N"/>
</dbReference>
<feature type="domain" description="Pyridoxamine 5'-phosphate oxidase N-terminal" evidence="1">
    <location>
        <begin position="34"/>
        <end position="153"/>
    </location>
</feature>
<protein>
    <submittedName>
        <fullName evidence="2">Pyridoxamine 5'-phosphate oxidase family protein, putative</fullName>
    </submittedName>
</protein>
<dbReference type="RefSeq" id="WP_011567849.1">
    <property type="nucleotide sequence ID" value="NC_008209.1"/>
</dbReference>
<gene>
    <name evidence="2" type="ordered locus">RD1_1602</name>
</gene>
<dbReference type="NCBIfam" id="TIGR04025">
    <property type="entry name" value="PPOX_FMN_DR2398"/>
    <property type="match status" value="1"/>
</dbReference>
<dbReference type="Proteomes" id="UP000007029">
    <property type="component" value="Chromosome"/>
</dbReference>
<dbReference type="Gene3D" id="2.30.110.10">
    <property type="entry name" value="Electron Transport, Fmn-binding Protein, Chain A"/>
    <property type="match status" value="1"/>
</dbReference>
<reference evidence="2 3" key="1">
    <citation type="journal article" date="2007" name="J. Bacteriol.">
        <title>The complete genome sequence of Roseobacter denitrificans reveals a mixotrophic rather than photosynthetic metabolism.</title>
        <authorList>
            <person name="Swingley W.D."/>
            <person name="Sadekar S."/>
            <person name="Mastrian S.D."/>
            <person name="Matthies H.J."/>
            <person name="Hao J."/>
            <person name="Ramos H."/>
            <person name="Acharya C.R."/>
            <person name="Conrad A.L."/>
            <person name="Taylor H.L."/>
            <person name="Dejesa L.C."/>
            <person name="Shah M.K."/>
            <person name="O'huallachain M.E."/>
            <person name="Lince M.T."/>
            <person name="Blankenship R.E."/>
            <person name="Beatty J.T."/>
            <person name="Touchman J.W."/>
        </authorList>
    </citation>
    <scope>NUCLEOTIDE SEQUENCE [LARGE SCALE GENOMIC DNA]</scope>
    <source>
        <strain evidence="3">ATCC 33942 / OCh 114</strain>
    </source>
</reference>